<dbReference type="RefSeq" id="WP_394831273.1">
    <property type="nucleotide sequence ID" value="NZ_CP089929.1"/>
</dbReference>
<reference evidence="1" key="1">
    <citation type="submission" date="2021-12" db="EMBL/GenBank/DDBJ databases">
        <title>Discovery of the Pendulisporaceae a myxobacterial family with distinct sporulation behavior and unique specialized metabolism.</title>
        <authorList>
            <person name="Garcia R."/>
            <person name="Popoff A."/>
            <person name="Bader C.D."/>
            <person name="Loehr J."/>
            <person name="Walesch S."/>
            <person name="Walt C."/>
            <person name="Boldt J."/>
            <person name="Bunk B."/>
            <person name="Haeckl F.J.F.P.J."/>
            <person name="Gunesch A.P."/>
            <person name="Birkelbach J."/>
            <person name="Nuebel U."/>
            <person name="Pietschmann T."/>
            <person name="Bach T."/>
            <person name="Mueller R."/>
        </authorList>
    </citation>
    <scope>NUCLEOTIDE SEQUENCE</scope>
    <source>
        <strain evidence="1">MSr11367</strain>
    </source>
</reference>
<organism evidence="1 2">
    <name type="scientific">Pendulispora rubella</name>
    <dbReference type="NCBI Taxonomy" id="2741070"/>
    <lineage>
        <taxon>Bacteria</taxon>
        <taxon>Pseudomonadati</taxon>
        <taxon>Myxococcota</taxon>
        <taxon>Myxococcia</taxon>
        <taxon>Myxococcales</taxon>
        <taxon>Sorangiineae</taxon>
        <taxon>Pendulisporaceae</taxon>
        <taxon>Pendulispora</taxon>
    </lineage>
</organism>
<name>A0ABZ2KSJ6_9BACT</name>
<dbReference type="EMBL" id="CP089983">
    <property type="protein sequence ID" value="WXB01657.1"/>
    <property type="molecule type" value="Genomic_DNA"/>
</dbReference>
<dbReference type="Proteomes" id="UP001374803">
    <property type="component" value="Chromosome"/>
</dbReference>
<sequence>MRGRFARAVPYHGQSGITAVPVEGWRTSLANGFKSGPGRFFAPAVDGAPDLKLVVLSAQLDYVPTTMLARGGAVVGAAAVVARIRYMARLVRPSGEVVVR</sequence>
<gene>
    <name evidence="1" type="ORF">LVJ94_32660</name>
</gene>
<evidence type="ECO:0000313" key="1">
    <source>
        <dbReference type="EMBL" id="WXB01657.1"/>
    </source>
</evidence>
<protein>
    <submittedName>
        <fullName evidence="1">Uncharacterized protein</fullName>
    </submittedName>
</protein>
<evidence type="ECO:0000313" key="2">
    <source>
        <dbReference type="Proteomes" id="UP001374803"/>
    </source>
</evidence>
<proteinExistence type="predicted"/>
<keyword evidence="2" id="KW-1185">Reference proteome</keyword>
<accession>A0ABZ2KSJ6</accession>